<protein>
    <submittedName>
        <fullName evidence="1">Translation initiation factor 2 beta subunit (eIF-2beta)/eIF-5</fullName>
    </submittedName>
</protein>
<name>A0ABS5A3L4_9PSEU</name>
<keyword evidence="1" id="KW-0396">Initiation factor</keyword>
<comment type="caution">
    <text evidence="1">The sequence shown here is derived from an EMBL/GenBank/DDBJ whole genome shotgun (WGS) entry which is preliminary data.</text>
</comment>
<dbReference type="Proteomes" id="UP001519363">
    <property type="component" value="Unassembled WGS sequence"/>
</dbReference>
<dbReference type="EMBL" id="JAGIOO010000001">
    <property type="protein sequence ID" value="MBP2471170.1"/>
    <property type="molecule type" value="Genomic_DNA"/>
</dbReference>
<evidence type="ECO:0000313" key="1">
    <source>
        <dbReference type="EMBL" id="MBP2471170.1"/>
    </source>
</evidence>
<organism evidence="1 2">
    <name type="scientific">Crossiella equi</name>
    <dbReference type="NCBI Taxonomy" id="130796"/>
    <lineage>
        <taxon>Bacteria</taxon>
        <taxon>Bacillati</taxon>
        <taxon>Actinomycetota</taxon>
        <taxon>Actinomycetes</taxon>
        <taxon>Pseudonocardiales</taxon>
        <taxon>Pseudonocardiaceae</taxon>
        <taxon>Crossiella</taxon>
    </lineage>
</organism>
<keyword evidence="2" id="KW-1185">Reference proteome</keyword>
<sequence length="183" mass="19963">MVRTALRILLFITAVAAAAGAVVTRELDGRALLLTSPQSDAADYVKRLDVLTEEVLGNDTTMRAVLSQNTRGLTAEPVRRSLATIRQVLGAAGQELGRQREEKKVPDGFGTSHGKLVTVVSALDQHYEALQRAIAATSAQDQQQALLAARSTDNRYAELLMDYLREYQQRLAAAGFRLTEAPR</sequence>
<reference evidence="1 2" key="1">
    <citation type="submission" date="2021-03" db="EMBL/GenBank/DDBJ databases">
        <title>Sequencing the genomes of 1000 actinobacteria strains.</title>
        <authorList>
            <person name="Klenk H.-P."/>
        </authorList>
    </citation>
    <scope>NUCLEOTIDE SEQUENCE [LARGE SCALE GENOMIC DNA]</scope>
    <source>
        <strain evidence="1 2">DSM 44580</strain>
    </source>
</reference>
<keyword evidence="1" id="KW-0648">Protein biosynthesis</keyword>
<accession>A0ABS5A3L4</accession>
<proteinExistence type="predicted"/>
<evidence type="ECO:0000313" key="2">
    <source>
        <dbReference type="Proteomes" id="UP001519363"/>
    </source>
</evidence>
<dbReference type="RefSeq" id="WP_086788205.1">
    <property type="nucleotide sequence ID" value="NZ_JAGIOO010000001.1"/>
</dbReference>
<dbReference type="GO" id="GO:0003743">
    <property type="term" value="F:translation initiation factor activity"/>
    <property type="evidence" value="ECO:0007669"/>
    <property type="project" value="UniProtKB-KW"/>
</dbReference>
<gene>
    <name evidence="1" type="ORF">JOF53_000042</name>
</gene>